<dbReference type="CDD" id="cd03809">
    <property type="entry name" value="GT4_MtfB-like"/>
    <property type="match status" value="1"/>
</dbReference>
<dbReference type="GO" id="GO:0016757">
    <property type="term" value="F:glycosyltransferase activity"/>
    <property type="evidence" value="ECO:0007669"/>
    <property type="project" value="InterPro"/>
</dbReference>
<keyword evidence="3" id="KW-0808">Transferase</keyword>
<feature type="domain" description="Glycosyl transferase family 1" evidence="1">
    <location>
        <begin position="188"/>
        <end position="343"/>
    </location>
</feature>
<evidence type="ECO:0000313" key="4">
    <source>
        <dbReference type="Proteomes" id="UP000319949"/>
    </source>
</evidence>
<sequence>MPSELTIPLFAIHHHKIGGTESAIYNLIHGLDKAKAALTLAFSDPDRLSPEFLRWMAKSPGIAQQRQYPLPGKNSRFAEELLFEWRRSGNGWAVYPNYFLPPRRPGSRAKSAVILHDIQYKVLPQYHSSKRKAWLDFYLPRMFQTADLVFLISNSEKEYVRQHFGDAAADKCKVIYNAIEWARLEQGEISEATRKLAGRPYILTVSHPFPHKNLGVLIKAFDRVAQSNPEIELYLAGKASDEKTRLIRENASEKTAARIVMTGILSDADLGELYRNARLFVLPSLYEGFGMPAAEAMGFGVPTLVSGVTSLPEATVGKAEYVADPTNVDAWAEQMTACLNSGERLSTETVAEVRDAFAPHRVAQSLLQNLG</sequence>
<dbReference type="OrthoDB" id="9790710at2"/>
<gene>
    <name evidence="3" type="ORF">FBZ96_10839</name>
</gene>
<name>A0A560DB80_9BRAD</name>
<evidence type="ECO:0000259" key="1">
    <source>
        <dbReference type="Pfam" id="PF00534"/>
    </source>
</evidence>
<comment type="caution">
    <text evidence="3">The sequence shown here is derived from an EMBL/GenBank/DDBJ whole genome shotgun (WGS) entry which is preliminary data.</text>
</comment>
<keyword evidence="4" id="KW-1185">Reference proteome</keyword>
<dbReference type="PANTHER" id="PTHR46401">
    <property type="entry name" value="GLYCOSYLTRANSFERASE WBBK-RELATED"/>
    <property type="match status" value="1"/>
</dbReference>
<dbReference type="SUPFAM" id="SSF53756">
    <property type="entry name" value="UDP-Glycosyltransferase/glycogen phosphorylase"/>
    <property type="match status" value="1"/>
</dbReference>
<organism evidence="3 4">
    <name type="scientific">Bradyrhizobium stylosanthis</name>
    <dbReference type="NCBI Taxonomy" id="1803665"/>
    <lineage>
        <taxon>Bacteria</taxon>
        <taxon>Pseudomonadati</taxon>
        <taxon>Pseudomonadota</taxon>
        <taxon>Alphaproteobacteria</taxon>
        <taxon>Hyphomicrobiales</taxon>
        <taxon>Nitrobacteraceae</taxon>
        <taxon>Bradyrhizobium</taxon>
    </lineage>
</organism>
<dbReference type="RefSeq" id="WP_145667623.1">
    <property type="nucleotide sequence ID" value="NZ_VITK01000008.1"/>
</dbReference>
<dbReference type="InterPro" id="IPR001296">
    <property type="entry name" value="Glyco_trans_1"/>
</dbReference>
<dbReference type="STRING" id="1803665.GCA_001641335_06388"/>
<evidence type="ECO:0000313" key="3">
    <source>
        <dbReference type="EMBL" id="TWA94307.1"/>
    </source>
</evidence>
<protein>
    <submittedName>
        <fullName evidence="3">Glycosyltransferase involved in cell wall biosynthesis</fullName>
    </submittedName>
</protein>
<reference evidence="3 4" key="1">
    <citation type="submission" date="2019-06" db="EMBL/GenBank/DDBJ databases">
        <title>Genomic Encyclopedia of Type Strains, Phase IV (KMG-V): Genome sequencing to study the core and pangenomes of soil and plant-associated prokaryotes.</title>
        <authorList>
            <person name="Whitman W."/>
        </authorList>
    </citation>
    <scope>NUCLEOTIDE SEQUENCE [LARGE SCALE GENOMIC DNA]</scope>
    <source>
        <strain evidence="3 4">BR 510</strain>
    </source>
</reference>
<dbReference type="EMBL" id="VITK01000008">
    <property type="protein sequence ID" value="TWA94307.1"/>
    <property type="molecule type" value="Genomic_DNA"/>
</dbReference>
<dbReference type="Proteomes" id="UP000319949">
    <property type="component" value="Unassembled WGS sequence"/>
</dbReference>
<dbReference type="Gene3D" id="3.40.50.2000">
    <property type="entry name" value="Glycogen Phosphorylase B"/>
    <property type="match status" value="2"/>
</dbReference>
<dbReference type="Pfam" id="PF00534">
    <property type="entry name" value="Glycos_transf_1"/>
    <property type="match status" value="1"/>
</dbReference>
<dbReference type="AlphaFoldDB" id="A0A560DB80"/>
<proteinExistence type="predicted"/>
<dbReference type="PANTHER" id="PTHR46401:SF8">
    <property type="entry name" value="BLL6006 PROTEIN"/>
    <property type="match status" value="1"/>
</dbReference>
<accession>A0A560DB80</accession>
<feature type="domain" description="Glycosyltransferase subfamily 4-like N-terminal" evidence="2">
    <location>
        <begin position="17"/>
        <end position="180"/>
    </location>
</feature>
<dbReference type="InterPro" id="IPR028098">
    <property type="entry name" value="Glyco_trans_4-like_N"/>
</dbReference>
<evidence type="ECO:0000259" key="2">
    <source>
        <dbReference type="Pfam" id="PF13439"/>
    </source>
</evidence>
<dbReference type="Pfam" id="PF13439">
    <property type="entry name" value="Glyco_transf_4"/>
    <property type="match status" value="1"/>
</dbReference>